<feature type="domain" description="FF" evidence="2">
    <location>
        <begin position="110"/>
        <end position="163"/>
    </location>
</feature>
<feature type="region of interest" description="Disordered" evidence="1">
    <location>
        <begin position="376"/>
        <end position="441"/>
    </location>
</feature>
<reference evidence="3" key="1">
    <citation type="submission" date="2021-01" db="EMBL/GenBank/DDBJ databases">
        <authorList>
            <person name="Corre E."/>
            <person name="Pelletier E."/>
            <person name="Niang G."/>
            <person name="Scheremetjew M."/>
            <person name="Finn R."/>
            <person name="Kale V."/>
            <person name="Holt S."/>
            <person name="Cochrane G."/>
            <person name="Meng A."/>
            <person name="Brown T."/>
            <person name="Cohen L."/>
        </authorList>
    </citation>
    <scope>NUCLEOTIDE SEQUENCE</scope>
    <source>
        <strain evidence="3">CCMP281</strain>
    </source>
</reference>
<dbReference type="PANTHER" id="PTHR11864">
    <property type="entry name" value="PRE-MRNA-PROCESSING PROTEIN PRP40"/>
    <property type="match status" value="1"/>
</dbReference>
<evidence type="ECO:0000259" key="2">
    <source>
        <dbReference type="PROSITE" id="PS51676"/>
    </source>
</evidence>
<dbReference type="AlphaFoldDB" id="A0A7S3AQX9"/>
<proteinExistence type="predicted"/>
<dbReference type="SMART" id="SM00441">
    <property type="entry name" value="FF"/>
    <property type="match status" value="3"/>
</dbReference>
<feature type="domain" description="FF" evidence="2">
    <location>
        <begin position="42"/>
        <end position="97"/>
    </location>
</feature>
<evidence type="ECO:0000256" key="1">
    <source>
        <dbReference type="SAM" id="MobiDB-lite"/>
    </source>
</evidence>
<dbReference type="PANTHER" id="PTHR11864:SF0">
    <property type="entry name" value="PRP40 PRE-MRNA PROCESSING FACTOR 40 HOMOLOG A (YEAST)"/>
    <property type="match status" value="1"/>
</dbReference>
<feature type="compositionally biased region" description="Basic residues" evidence="1">
    <location>
        <begin position="408"/>
        <end position="421"/>
    </location>
</feature>
<dbReference type="InterPro" id="IPR002713">
    <property type="entry name" value="FF_domain"/>
</dbReference>
<dbReference type="InterPro" id="IPR039726">
    <property type="entry name" value="Prp40-like"/>
</dbReference>
<dbReference type="Gene3D" id="1.10.10.440">
    <property type="entry name" value="FF domain"/>
    <property type="match status" value="3"/>
</dbReference>
<accession>A0A7S3AQX9</accession>
<evidence type="ECO:0000313" key="3">
    <source>
        <dbReference type="EMBL" id="CAE0112498.1"/>
    </source>
</evidence>
<dbReference type="GO" id="GO:0003723">
    <property type="term" value="F:RNA binding"/>
    <property type="evidence" value="ECO:0007669"/>
    <property type="project" value="TreeGrafter"/>
</dbReference>
<protein>
    <recommendedName>
        <fullName evidence="2">FF domain-containing protein</fullName>
    </recommendedName>
</protein>
<dbReference type="PROSITE" id="PS51676">
    <property type="entry name" value="FF"/>
    <property type="match status" value="2"/>
</dbReference>
<dbReference type="EMBL" id="HBHX01023672">
    <property type="protein sequence ID" value="CAE0112498.1"/>
    <property type="molecule type" value="Transcribed_RNA"/>
</dbReference>
<name>A0A7S3AQX9_9EUKA</name>
<gene>
    <name evidence="3" type="ORF">HERI1096_LOCUS13158</name>
</gene>
<dbReference type="Pfam" id="PF01846">
    <property type="entry name" value="FF"/>
    <property type="match status" value="3"/>
</dbReference>
<dbReference type="GO" id="GO:0071004">
    <property type="term" value="C:U2-type prespliceosome"/>
    <property type="evidence" value="ECO:0007669"/>
    <property type="project" value="TreeGrafter"/>
</dbReference>
<sequence>MKKIINNPSYRILASIGERKSTFHKWKEGLLEERAEAERKRQRQVKIEFVNLLKECAELTSRTRYSKVVELFAKDSRWQALDDDLEREELFEEYSLSLERKEAADRKKIRKERMADFKKLLEASNLSVRSQWRRVQSQLEDEPSFRALDKIDRLAVFEEFIRELELGQEQTKQKERDANRREERRKRDQYRALLAAKHQEGAFHSKSRWKDVVDLLLPSSEYKAACEQSGSTPAELFEDFIEQLEEQAQAHRRVLRNAVSDHKIKLTAESSIADFEAAVRASDGSGAILDGIPQSAIKAYYDELQEKIQREKVEEDRRSERRKRSLFEAFQGTLRGLMGAMLSAETAWEEVRALMVGKATAEPLTEEQQKEAFEELVQQLQPASAGVEDGEAEGGGGEGGDGEEGGEKKKKKKDKHRHKDRHRDDEDEEDEDRRKKKKRSS</sequence>
<dbReference type="GO" id="GO:0005685">
    <property type="term" value="C:U1 snRNP"/>
    <property type="evidence" value="ECO:0007669"/>
    <property type="project" value="TreeGrafter"/>
</dbReference>
<organism evidence="3">
    <name type="scientific">Haptolina ericina</name>
    <dbReference type="NCBI Taxonomy" id="156174"/>
    <lineage>
        <taxon>Eukaryota</taxon>
        <taxon>Haptista</taxon>
        <taxon>Haptophyta</taxon>
        <taxon>Prymnesiophyceae</taxon>
        <taxon>Prymnesiales</taxon>
        <taxon>Prymnesiaceae</taxon>
        <taxon>Haptolina</taxon>
    </lineage>
</organism>
<dbReference type="GO" id="GO:0045292">
    <property type="term" value="P:mRNA cis splicing, via spliceosome"/>
    <property type="evidence" value="ECO:0007669"/>
    <property type="project" value="InterPro"/>
</dbReference>
<dbReference type="InterPro" id="IPR036517">
    <property type="entry name" value="FF_domain_sf"/>
</dbReference>
<dbReference type="SUPFAM" id="SSF81698">
    <property type="entry name" value="FF domain"/>
    <property type="match status" value="3"/>
</dbReference>